<name>A0A4U5ND07_STECR</name>
<keyword evidence="2" id="KW-1185">Reference proteome</keyword>
<reference evidence="1 2" key="2">
    <citation type="journal article" date="2019" name="G3 (Bethesda)">
        <title>Hybrid Assembly of the Genome of the Entomopathogenic Nematode Steinernema carpocapsae Identifies the X-Chromosome.</title>
        <authorList>
            <person name="Serra L."/>
            <person name="Macchietto M."/>
            <person name="Macias-Munoz A."/>
            <person name="McGill C.J."/>
            <person name="Rodriguez I.M."/>
            <person name="Rodriguez B."/>
            <person name="Murad R."/>
            <person name="Mortazavi A."/>
        </authorList>
    </citation>
    <scope>NUCLEOTIDE SEQUENCE [LARGE SCALE GENOMIC DNA]</scope>
    <source>
        <strain evidence="1 2">ALL</strain>
    </source>
</reference>
<sequence>MTAGGRGFAFPESEAAYLRGPKREMLDTFDPNPRAEIVFSSLFSPNFPSDARFDPVRIAAASHLNLPAFFDPQPRKPSPTPFTTSLSCGTAAVYAAVFGRSDRRFSERTAEAPESWPGSSSNCSSFCDPPLNGFLSDLKTCRRLLSAAAVFVPQKINEKPSSFVRNAVRR</sequence>
<gene>
    <name evidence="1" type="ORF">L596_014829</name>
</gene>
<accession>A0A4U5ND07</accession>
<dbReference type="EMBL" id="AZBU02000004">
    <property type="protein sequence ID" value="TKR80827.1"/>
    <property type="molecule type" value="Genomic_DNA"/>
</dbReference>
<dbReference type="AlphaFoldDB" id="A0A4U5ND07"/>
<evidence type="ECO:0000313" key="2">
    <source>
        <dbReference type="Proteomes" id="UP000298663"/>
    </source>
</evidence>
<proteinExistence type="predicted"/>
<dbReference type="OrthoDB" id="660555at2759"/>
<protein>
    <submittedName>
        <fullName evidence="1">Uncharacterized protein</fullName>
    </submittedName>
</protein>
<reference evidence="1 2" key="1">
    <citation type="journal article" date="2015" name="Genome Biol.">
        <title>Comparative genomics of Steinernema reveals deeply conserved gene regulatory networks.</title>
        <authorList>
            <person name="Dillman A.R."/>
            <person name="Macchietto M."/>
            <person name="Porter C.F."/>
            <person name="Rogers A."/>
            <person name="Williams B."/>
            <person name="Antoshechkin I."/>
            <person name="Lee M.M."/>
            <person name="Goodwin Z."/>
            <person name="Lu X."/>
            <person name="Lewis E.E."/>
            <person name="Goodrich-Blair H."/>
            <person name="Stock S.P."/>
            <person name="Adams B.J."/>
            <person name="Sternberg P.W."/>
            <person name="Mortazavi A."/>
        </authorList>
    </citation>
    <scope>NUCLEOTIDE SEQUENCE [LARGE SCALE GENOMIC DNA]</scope>
    <source>
        <strain evidence="1 2">ALL</strain>
    </source>
</reference>
<dbReference type="Proteomes" id="UP000298663">
    <property type="component" value="Unassembled WGS sequence"/>
</dbReference>
<comment type="caution">
    <text evidence="1">The sequence shown here is derived from an EMBL/GenBank/DDBJ whole genome shotgun (WGS) entry which is preliminary data.</text>
</comment>
<evidence type="ECO:0000313" key="1">
    <source>
        <dbReference type="EMBL" id="TKR80827.1"/>
    </source>
</evidence>
<organism evidence="1 2">
    <name type="scientific">Steinernema carpocapsae</name>
    <name type="common">Entomopathogenic nematode</name>
    <dbReference type="NCBI Taxonomy" id="34508"/>
    <lineage>
        <taxon>Eukaryota</taxon>
        <taxon>Metazoa</taxon>
        <taxon>Ecdysozoa</taxon>
        <taxon>Nematoda</taxon>
        <taxon>Chromadorea</taxon>
        <taxon>Rhabditida</taxon>
        <taxon>Tylenchina</taxon>
        <taxon>Panagrolaimomorpha</taxon>
        <taxon>Strongyloidoidea</taxon>
        <taxon>Steinernematidae</taxon>
        <taxon>Steinernema</taxon>
    </lineage>
</organism>